<dbReference type="Proteomes" id="UP000245778">
    <property type="component" value="Unassembled WGS sequence"/>
</dbReference>
<reference evidence="4 5" key="1">
    <citation type="submission" date="2018-04" db="EMBL/GenBank/DDBJ databases">
        <title>Genomic Encyclopedia of Type Strains, Phase IV (KMG-IV): sequencing the most valuable type-strain genomes for metagenomic binning, comparative biology and taxonomic classification.</title>
        <authorList>
            <person name="Goeker M."/>
        </authorList>
    </citation>
    <scope>NUCLEOTIDE SEQUENCE [LARGE SCALE GENOMIC DNA]</scope>
    <source>
        <strain evidence="4 5">DSM 26588</strain>
    </source>
</reference>
<dbReference type="GeneID" id="93228778"/>
<protein>
    <submittedName>
        <fullName evidence="4">Replication initiator protein A</fullName>
    </submittedName>
</protein>
<dbReference type="RefSeq" id="WP_116721949.1">
    <property type="nucleotide sequence ID" value="NZ_CP011524.1"/>
</dbReference>
<evidence type="ECO:0000256" key="1">
    <source>
        <dbReference type="SAM" id="MobiDB-lite"/>
    </source>
</evidence>
<feature type="domain" description="Replication initiator A N-terminal" evidence="2">
    <location>
        <begin position="16"/>
        <end position="90"/>
    </location>
</feature>
<evidence type="ECO:0000259" key="2">
    <source>
        <dbReference type="Pfam" id="PF06970"/>
    </source>
</evidence>
<dbReference type="InterPro" id="IPR046059">
    <property type="entry name" value="DUF6017"/>
</dbReference>
<dbReference type="Pfam" id="PF06970">
    <property type="entry name" value="RepA_N"/>
    <property type="match status" value="1"/>
</dbReference>
<dbReference type="OrthoDB" id="9803733at2"/>
<feature type="domain" description="DUF6017" evidence="3">
    <location>
        <begin position="201"/>
        <end position="311"/>
    </location>
</feature>
<accession>A0A2U1CBZ2</accession>
<dbReference type="Pfam" id="PF19481">
    <property type="entry name" value="DUF6017"/>
    <property type="match status" value="1"/>
</dbReference>
<comment type="caution">
    <text evidence="4">The sequence shown here is derived from an EMBL/GenBank/DDBJ whole genome shotgun (WGS) entry which is preliminary data.</text>
</comment>
<dbReference type="AlphaFoldDB" id="A0A2U1CBZ2"/>
<evidence type="ECO:0000313" key="5">
    <source>
        <dbReference type="Proteomes" id="UP000245778"/>
    </source>
</evidence>
<proteinExistence type="predicted"/>
<sequence>MSTFDYFYGGEAEQYSFYRIPRTLIIGERFKGVSTDAKLLYGLMLDRMGLSFKNGWLDDNGRVFIYYSLDDIQTSLGCAHQKACKLLAELDTSKGIGLIERKKQGQGKPARIYVKRFYTQEDRPTPPSEPLGPGTGAPDFSKSEPQSAENQKSRLPLFRSADFSTSSPNYTYPSQPYSSQPYPSIYPPCPPLGRLDGWDRREEIKEQIGYGVLSERYGTEDMDELVELLADVLGTTRPTVRIGGEDIPTQRVQERFTHLDFSHVEYVFDALAENTTKIRNIRAYLLTALYRAPTTKNRSYQTQVQHDMYGGP</sequence>
<organism evidence="4 5">
    <name type="scientific">Intestinimonas butyriciproducens</name>
    <dbReference type="NCBI Taxonomy" id="1297617"/>
    <lineage>
        <taxon>Bacteria</taxon>
        <taxon>Bacillati</taxon>
        <taxon>Bacillota</taxon>
        <taxon>Clostridia</taxon>
        <taxon>Eubacteriales</taxon>
        <taxon>Intestinimonas</taxon>
    </lineage>
</organism>
<evidence type="ECO:0000313" key="4">
    <source>
        <dbReference type="EMBL" id="PVY58438.1"/>
    </source>
</evidence>
<dbReference type="InterPro" id="IPR010724">
    <property type="entry name" value="RepA_N"/>
</dbReference>
<gene>
    <name evidence="4" type="ORF">C7373_10431</name>
</gene>
<feature type="region of interest" description="Disordered" evidence="1">
    <location>
        <begin position="118"/>
        <end position="159"/>
    </location>
</feature>
<name>A0A2U1CBZ2_9FIRM</name>
<evidence type="ECO:0000259" key="3">
    <source>
        <dbReference type="Pfam" id="PF19481"/>
    </source>
</evidence>
<dbReference type="EMBL" id="QEKK01000004">
    <property type="protein sequence ID" value="PVY58438.1"/>
    <property type="molecule type" value="Genomic_DNA"/>
</dbReference>